<feature type="repeat" description="ANK" evidence="3">
    <location>
        <begin position="158"/>
        <end position="190"/>
    </location>
</feature>
<dbReference type="PANTHER" id="PTHR24171">
    <property type="entry name" value="ANKYRIN REPEAT DOMAIN-CONTAINING PROTEIN 39-RELATED"/>
    <property type="match status" value="1"/>
</dbReference>
<protein>
    <submittedName>
        <fullName evidence="4">Ankyrin repeat and SOCS box protein 2-like Protein</fullName>
    </submittedName>
</protein>
<dbReference type="PROSITE" id="PS50088">
    <property type="entry name" value="ANK_REPEAT"/>
    <property type="match status" value="2"/>
</dbReference>
<reference evidence="4 5" key="2">
    <citation type="journal article" date="2010" name="Nucleic Acids Res.">
        <title>BeetleBase in 2010: revisions to provide comprehensive genomic information for Tribolium castaneum.</title>
        <authorList>
            <person name="Kim H.S."/>
            <person name="Murphy T."/>
            <person name="Xia J."/>
            <person name="Caragea D."/>
            <person name="Park Y."/>
            <person name="Beeman R.W."/>
            <person name="Lorenzen M.D."/>
            <person name="Butcher S."/>
            <person name="Manak J.R."/>
            <person name="Brown S.J."/>
        </authorList>
    </citation>
    <scope>GENOME REANNOTATION</scope>
    <source>
        <strain evidence="4 5">Georgia GA2</strain>
    </source>
</reference>
<feature type="repeat" description="ANK" evidence="3">
    <location>
        <begin position="128"/>
        <end position="157"/>
    </location>
</feature>
<dbReference type="Proteomes" id="UP000007266">
    <property type="component" value="Linkage group 8"/>
</dbReference>
<dbReference type="Pfam" id="PF13857">
    <property type="entry name" value="Ank_5"/>
    <property type="match status" value="1"/>
</dbReference>
<name>A0A139WDJ2_TRICA</name>
<dbReference type="SUPFAM" id="SSF48403">
    <property type="entry name" value="Ankyrin repeat"/>
    <property type="match status" value="1"/>
</dbReference>
<keyword evidence="1" id="KW-0677">Repeat</keyword>
<dbReference type="AlphaFoldDB" id="A0A139WDJ2"/>
<evidence type="ECO:0000256" key="2">
    <source>
        <dbReference type="ARBA" id="ARBA00023043"/>
    </source>
</evidence>
<dbReference type="Pfam" id="PF12796">
    <property type="entry name" value="Ank_2"/>
    <property type="match status" value="1"/>
</dbReference>
<dbReference type="GO" id="GO:0030111">
    <property type="term" value="P:regulation of Wnt signaling pathway"/>
    <property type="evidence" value="ECO:0000318"/>
    <property type="project" value="GO_Central"/>
</dbReference>
<keyword evidence="2 3" id="KW-0040">ANK repeat</keyword>
<proteinExistence type="predicted"/>
<dbReference type="InParanoid" id="A0A139WDJ2"/>
<reference evidence="4 5" key="1">
    <citation type="journal article" date="2008" name="Nature">
        <title>The genome of the model beetle and pest Tribolium castaneum.</title>
        <authorList>
            <consortium name="Tribolium Genome Sequencing Consortium"/>
            <person name="Richards S."/>
            <person name="Gibbs R.A."/>
            <person name="Weinstock G.M."/>
            <person name="Brown S.J."/>
            <person name="Denell R."/>
            <person name="Beeman R.W."/>
            <person name="Gibbs R."/>
            <person name="Beeman R.W."/>
            <person name="Brown S.J."/>
            <person name="Bucher G."/>
            <person name="Friedrich M."/>
            <person name="Grimmelikhuijzen C.J."/>
            <person name="Klingler M."/>
            <person name="Lorenzen M."/>
            <person name="Richards S."/>
            <person name="Roth S."/>
            <person name="Schroder R."/>
            <person name="Tautz D."/>
            <person name="Zdobnov E.M."/>
            <person name="Muzny D."/>
            <person name="Gibbs R.A."/>
            <person name="Weinstock G.M."/>
            <person name="Attaway T."/>
            <person name="Bell S."/>
            <person name="Buhay C.J."/>
            <person name="Chandrabose M.N."/>
            <person name="Chavez D."/>
            <person name="Clerk-Blankenburg K.P."/>
            <person name="Cree A."/>
            <person name="Dao M."/>
            <person name="Davis C."/>
            <person name="Chacko J."/>
            <person name="Dinh H."/>
            <person name="Dugan-Rocha S."/>
            <person name="Fowler G."/>
            <person name="Garner T.T."/>
            <person name="Garnes J."/>
            <person name="Gnirke A."/>
            <person name="Hawes A."/>
            <person name="Hernandez J."/>
            <person name="Hines S."/>
            <person name="Holder M."/>
            <person name="Hume J."/>
            <person name="Jhangiani S.N."/>
            <person name="Joshi V."/>
            <person name="Khan Z.M."/>
            <person name="Jackson L."/>
            <person name="Kovar C."/>
            <person name="Kowis A."/>
            <person name="Lee S."/>
            <person name="Lewis L.R."/>
            <person name="Margolis J."/>
            <person name="Morgan M."/>
            <person name="Nazareth L.V."/>
            <person name="Nguyen N."/>
            <person name="Okwuonu G."/>
            <person name="Parker D."/>
            <person name="Richards S."/>
            <person name="Ruiz S.J."/>
            <person name="Santibanez J."/>
            <person name="Savard J."/>
            <person name="Scherer S.E."/>
            <person name="Schneider B."/>
            <person name="Sodergren E."/>
            <person name="Tautz D."/>
            <person name="Vattahil S."/>
            <person name="Villasana D."/>
            <person name="White C.S."/>
            <person name="Wright R."/>
            <person name="Park Y."/>
            <person name="Beeman R.W."/>
            <person name="Lord J."/>
            <person name="Oppert B."/>
            <person name="Lorenzen M."/>
            <person name="Brown S."/>
            <person name="Wang L."/>
            <person name="Savard J."/>
            <person name="Tautz D."/>
            <person name="Richards S."/>
            <person name="Weinstock G."/>
            <person name="Gibbs R.A."/>
            <person name="Liu Y."/>
            <person name="Worley K."/>
            <person name="Weinstock G."/>
            <person name="Elsik C.G."/>
            <person name="Reese J.T."/>
            <person name="Elhaik E."/>
            <person name="Landan G."/>
            <person name="Graur D."/>
            <person name="Arensburger P."/>
            <person name="Atkinson P."/>
            <person name="Beeman R.W."/>
            <person name="Beidler J."/>
            <person name="Brown S.J."/>
            <person name="Demuth J.P."/>
            <person name="Drury D.W."/>
            <person name="Du Y.Z."/>
            <person name="Fujiwara H."/>
            <person name="Lorenzen M."/>
            <person name="Maselli V."/>
            <person name="Osanai M."/>
            <person name="Park Y."/>
            <person name="Robertson H.M."/>
            <person name="Tu Z."/>
            <person name="Wang J.J."/>
            <person name="Wang S."/>
            <person name="Richards S."/>
            <person name="Song H."/>
            <person name="Zhang L."/>
            <person name="Sodergren E."/>
            <person name="Werner D."/>
            <person name="Stanke M."/>
            <person name="Morgenstern B."/>
            <person name="Solovyev V."/>
            <person name="Kosarev P."/>
            <person name="Brown G."/>
            <person name="Chen H.C."/>
            <person name="Ermolaeva O."/>
            <person name="Hlavina W."/>
            <person name="Kapustin Y."/>
            <person name="Kiryutin B."/>
            <person name="Kitts P."/>
            <person name="Maglott D."/>
            <person name="Pruitt K."/>
            <person name="Sapojnikov V."/>
            <person name="Souvorov A."/>
            <person name="Mackey A.J."/>
            <person name="Waterhouse R.M."/>
            <person name="Wyder S."/>
            <person name="Zdobnov E.M."/>
            <person name="Zdobnov E.M."/>
            <person name="Wyder S."/>
            <person name="Kriventseva E.V."/>
            <person name="Kadowaki T."/>
            <person name="Bork P."/>
            <person name="Aranda M."/>
            <person name="Bao R."/>
            <person name="Beermann A."/>
            <person name="Berns N."/>
            <person name="Bolognesi R."/>
            <person name="Bonneton F."/>
            <person name="Bopp D."/>
            <person name="Brown S.J."/>
            <person name="Bucher G."/>
            <person name="Butts T."/>
            <person name="Chaumot A."/>
            <person name="Denell R.E."/>
            <person name="Ferrier D.E."/>
            <person name="Friedrich M."/>
            <person name="Gordon C.M."/>
            <person name="Jindra M."/>
            <person name="Klingler M."/>
            <person name="Lan Q."/>
            <person name="Lattorff H.M."/>
            <person name="Laudet V."/>
            <person name="von Levetsow C."/>
            <person name="Liu Z."/>
            <person name="Lutz R."/>
            <person name="Lynch J.A."/>
            <person name="da Fonseca R.N."/>
            <person name="Posnien N."/>
            <person name="Reuter R."/>
            <person name="Roth S."/>
            <person name="Savard J."/>
            <person name="Schinko J.B."/>
            <person name="Schmitt C."/>
            <person name="Schoppmeier M."/>
            <person name="Schroder R."/>
            <person name="Shippy T.D."/>
            <person name="Simonnet F."/>
            <person name="Marques-Souza H."/>
            <person name="Tautz D."/>
            <person name="Tomoyasu Y."/>
            <person name="Trauner J."/>
            <person name="Van der Zee M."/>
            <person name="Vervoort M."/>
            <person name="Wittkopp N."/>
            <person name="Wimmer E.A."/>
            <person name="Yang X."/>
            <person name="Jones A.K."/>
            <person name="Sattelle D.B."/>
            <person name="Ebert P.R."/>
            <person name="Nelson D."/>
            <person name="Scott J.G."/>
            <person name="Beeman R.W."/>
            <person name="Muthukrishnan S."/>
            <person name="Kramer K.J."/>
            <person name="Arakane Y."/>
            <person name="Beeman R.W."/>
            <person name="Zhu Q."/>
            <person name="Hogenkamp D."/>
            <person name="Dixit R."/>
            <person name="Oppert B."/>
            <person name="Jiang H."/>
            <person name="Zou Z."/>
            <person name="Marshall J."/>
            <person name="Elpidina E."/>
            <person name="Vinokurov K."/>
            <person name="Oppert C."/>
            <person name="Zou Z."/>
            <person name="Evans J."/>
            <person name="Lu Z."/>
            <person name="Zhao P."/>
            <person name="Sumathipala N."/>
            <person name="Altincicek B."/>
            <person name="Vilcinskas A."/>
            <person name="Williams M."/>
            <person name="Hultmark D."/>
            <person name="Hetru C."/>
            <person name="Jiang H."/>
            <person name="Grimmelikhuijzen C.J."/>
            <person name="Hauser F."/>
            <person name="Cazzamali G."/>
            <person name="Williamson M."/>
            <person name="Park Y."/>
            <person name="Li B."/>
            <person name="Tanaka Y."/>
            <person name="Predel R."/>
            <person name="Neupert S."/>
            <person name="Schachtner J."/>
            <person name="Verleyen P."/>
            <person name="Raible F."/>
            <person name="Bork P."/>
            <person name="Friedrich M."/>
            <person name="Walden K.K."/>
            <person name="Robertson H.M."/>
            <person name="Angeli S."/>
            <person name="Foret S."/>
            <person name="Bucher G."/>
            <person name="Schuetz S."/>
            <person name="Maleszka R."/>
            <person name="Wimmer E.A."/>
            <person name="Beeman R.W."/>
            <person name="Lorenzen M."/>
            <person name="Tomoyasu Y."/>
            <person name="Miller S.C."/>
            <person name="Grossmann D."/>
            <person name="Bucher G."/>
        </authorList>
    </citation>
    <scope>NUCLEOTIDE SEQUENCE [LARGE SCALE GENOMIC DNA]</scope>
    <source>
        <strain evidence="4 5">Georgia GA2</strain>
    </source>
</reference>
<gene>
    <name evidence="4" type="primary">AUGUSTUS-3.0.2_05837</name>
    <name evidence="4" type="ORF">TcasGA2_TC005837</name>
</gene>
<organism evidence="4 5">
    <name type="scientific">Tribolium castaneum</name>
    <name type="common">Red flour beetle</name>
    <dbReference type="NCBI Taxonomy" id="7070"/>
    <lineage>
        <taxon>Eukaryota</taxon>
        <taxon>Metazoa</taxon>
        <taxon>Ecdysozoa</taxon>
        <taxon>Arthropoda</taxon>
        <taxon>Hexapoda</taxon>
        <taxon>Insecta</taxon>
        <taxon>Pterygota</taxon>
        <taxon>Neoptera</taxon>
        <taxon>Endopterygota</taxon>
        <taxon>Coleoptera</taxon>
        <taxon>Polyphaga</taxon>
        <taxon>Cucujiformia</taxon>
        <taxon>Tenebrionidae</taxon>
        <taxon>Tenebrionidae incertae sedis</taxon>
        <taxon>Tribolium</taxon>
    </lineage>
</organism>
<dbReference type="InterPro" id="IPR036770">
    <property type="entry name" value="Ankyrin_rpt-contain_sf"/>
</dbReference>
<dbReference type="Gene3D" id="1.25.40.20">
    <property type="entry name" value="Ankyrin repeat-containing domain"/>
    <property type="match status" value="1"/>
</dbReference>
<evidence type="ECO:0000256" key="3">
    <source>
        <dbReference type="PROSITE-ProRule" id="PRU00023"/>
    </source>
</evidence>
<evidence type="ECO:0000313" key="4">
    <source>
        <dbReference type="EMBL" id="KYB25972.1"/>
    </source>
</evidence>
<dbReference type="EMBL" id="KQ971359">
    <property type="protein sequence ID" value="KYB25972.1"/>
    <property type="molecule type" value="Genomic_DNA"/>
</dbReference>
<evidence type="ECO:0000313" key="5">
    <source>
        <dbReference type="Proteomes" id="UP000007266"/>
    </source>
</evidence>
<dbReference type="InterPro" id="IPR002110">
    <property type="entry name" value="Ankyrin_rpt"/>
</dbReference>
<dbReference type="GO" id="GO:0007163">
    <property type="term" value="P:establishment or maintenance of cell polarity"/>
    <property type="evidence" value="ECO:0000318"/>
    <property type="project" value="GO_Central"/>
</dbReference>
<keyword evidence="5" id="KW-1185">Reference proteome</keyword>
<dbReference type="PROSITE" id="PS50297">
    <property type="entry name" value="ANK_REP_REGION"/>
    <property type="match status" value="1"/>
</dbReference>
<dbReference type="PRINTS" id="PR01415">
    <property type="entry name" value="ANKYRIN"/>
</dbReference>
<dbReference type="SMART" id="SM00248">
    <property type="entry name" value="ANK"/>
    <property type="match status" value="5"/>
</dbReference>
<evidence type="ECO:0000256" key="1">
    <source>
        <dbReference type="ARBA" id="ARBA00022737"/>
    </source>
</evidence>
<accession>A0A139WDJ2</accession>
<sequence>MSSSEDELFDIDWGASNVFDCFDYVDPYVLSPQIQAVLENDIVGLRRLLQEGKSVNINDNKGNTPLHHAVQSQGNLTSIFNCLIELEDIRLDAANFNGETPLMLALKNAYYVRKLLQKGADPNLRYPNGDSLLHKATDVGVVRLLLEHGADINAQNFNGETPLFHACQQKEIELVHLYLYHGADVSISDNCGLLAFDICPESVDSLFYLTFDEHTELTRNVTYTRKQLNEFVAQISLPWCEVFFNLVDSFINREFANSMQVFRLMSARTHTCDVVTIEDFLYIFLYFYVRDNSLCPLLRNIHLRGQLLIQFAMKFVCYCASQGTEVTSEVLDVVYHEFGFCEFYRTLLNIAKIRNHCCKFDSYAGRNFMAFFTYDLNLSIDMVERFPKENLEAQCFAKLLKFFNVIKYKDKFPHLFEMFSRKLGVSAVPSLVELSRNAARKFIISKLKVEDNVQFLTVVNHLPVPNVVKQIIIYQKEIYNI</sequence>
<dbReference type="STRING" id="7070.A0A139WDJ2"/>